<dbReference type="PANTHER" id="PTHR44591">
    <property type="entry name" value="STRESS RESPONSE REGULATOR PROTEIN 1"/>
    <property type="match status" value="1"/>
</dbReference>
<evidence type="ECO:0000259" key="3">
    <source>
        <dbReference type="PROSITE" id="PS50110"/>
    </source>
</evidence>
<organism evidence="4 5">
    <name type="scientific">Pseudomonas fluorescens LMG 5329</name>
    <dbReference type="NCBI Taxonomy" id="1324332"/>
    <lineage>
        <taxon>Bacteria</taxon>
        <taxon>Pseudomonadati</taxon>
        <taxon>Pseudomonadota</taxon>
        <taxon>Gammaproteobacteria</taxon>
        <taxon>Pseudomonadales</taxon>
        <taxon>Pseudomonadaceae</taxon>
        <taxon>Pseudomonas</taxon>
    </lineage>
</organism>
<dbReference type="Proteomes" id="UP000030060">
    <property type="component" value="Unassembled WGS sequence"/>
</dbReference>
<feature type="domain" description="Response regulatory" evidence="3">
    <location>
        <begin position="6"/>
        <end position="120"/>
    </location>
</feature>
<gene>
    <name evidence="4" type="ORF">K814_0115855</name>
</gene>
<dbReference type="EMBL" id="ASGY01000111">
    <property type="protein sequence ID" value="KGE67008.1"/>
    <property type="molecule type" value="Genomic_DNA"/>
</dbReference>
<protein>
    <submittedName>
        <fullName evidence="4">Chemotaxis protein CheY</fullName>
    </submittedName>
</protein>
<proteinExistence type="predicted"/>
<evidence type="ECO:0000313" key="5">
    <source>
        <dbReference type="Proteomes" id="UP000030060"/>
    </source>
</evidence>
<dbReference type="SMART" id="SM00448">
    <property type="entry name" value="REC"/>
    <property type="match status" value="1"/>
</dbReference>
<dbReference type="PROSITE" id="PS50110">
    <property type="entry name" value="RESPONSE_REGULATORY"/>
    <property type="match status" value="1"/>
</dbReference>
<comment type="caution">
    <text evidence="4">The sequence shown here is derived from an EMBL/GenBank/DDBJ whole genome shotgun (WGS) entry which is preliminary data.</text>
</comment>
<evidence type="ECO:0000256" key="1">
    <source>
        <dbReference type="ARBA" id="ARBA00022553"/>
    </source>
</evidence>
<dbReference type="OrthoDB" id="9782655at2"/>
<keyword evidence="1 2" id="KW-0597">Phosphoprotein</keyword>
<dbReference type="PANTHER" id="PTHR44591:SF25">
    <property type="entry name" value="CHEMOTAXIS TWO-COMPONENT RESPONSE REGULATOR"/>
    <property type="match status" value="1"/>
</dbReference>
<dbReference type="InterPro" id="IPR050595">
    <property type="entry name" value="Bact_response_regulator"/>
</dbReference>
<dbReference type="Pfam" id="PF00072">
    <property type="entry name" value="Response_reg"/>
    <property type="match status" value="1"/>
</dbReference>
<accession>A0A0A1YYH7</accession>
<dbReference type="SUPFAM" id="SSF52172">
    <property type="entry name" value="CheY-like"/>
    <property type="match status" value="1"/>
</dbReference>
<dbReference type="GO" id="GO:0000160">
    <property type="term" value="P:phosphorelay signal transduction system"/>
    <property type="evidence" value="ECO:0007669"/>
    <property type="project" value="InterPro"/>
</dbReference>
<dbReference type="Gene3D" id="3.40.50.2300">
    <property type="match status" value="1"/>
</dbReference>
<evidence type="ECO:0000313" key="4">
    <source>
        <dbReference type="EMBL" id="KGE67008.1"/>
    </source>
</evidence>
<evidence type="ECO:0000256" key="2">
    <source>
        <dbReference type="PROSITE-ProRule" id="PRU00169"/>
    </source>
</evidence>
<sequence length="122" mass="12949">MSDTKIIAIVDDDESVRLALDGLLRSNGYSVRLYANAEAFLGSDAPRTTACLISDIQMPGLTGIQLYETLHADGVSLPVIFITGYPGPPPSIDPALPPPIAFFPKPFSCAQLMACLADVLGR</sequence>
<dbReference type="InterPro" id="IPR011006">
    <property type="entry name" value="CheY-like_superfamily"/>
</dbReference>
<dbReference type="InterPro" id="IPR001789">
    <property type="entry name" value="Sig_transdc_resp-reg_receiver"/>
</dbReference>
<dbReference type="RefSeq" id="WP_038846986.1">
    <property type="nucleotide sequence ID" value="NZ_ASGY01000111.1"/>
</dbReference>
<reference evidence="4 5" key="1">
    <citation type="journal article" date="2013" name="Genome Announc.">
        <title>Draft Genome Sequence of Pseudomonas fluorescens LMG 5329, a White Line-Inducing Principle-Producing Bioindicator for the Mushroom Pathogen Pseudomonas tolaasii.</title>
        <authorList>
            <person name="Ghequire M.G."/>
            <person name="Rokni-Zadeh H."/>
            <person name="Zarrineh P."/>
            <person name="De Mot R."/>
        </authorList>
    </citation>
    <scope>NUCLEOTIDE SEQUENCE [LARGE SCALE GENOMIC DNA]</scope>
    <source>
        <strain evidence="4 5">LMG 5329</strain>
    </source>
</reference>
<feature type="modified residue" description="4-aspartylphosphate" evidence="2">
    <location>
        <position position="55"/>
    </location>
</feature>
<name>A0A0A1YYH7_PSEFL</name>
<dbReference type="AlphaFoldDB" id="A0A0A1YYH7"/>